<gene>
    <name evidence="3" type="ORF">N0F65_011902</name>
</gene>
<dbReference type="PANTHER" id="PTHR31569:SF4">
    <property type="entry name" value="SWIM-TYPE DOMAIN-CONTAINING PROTEIN"/>
    <property type="match status" value="1"/>
</dbReference>
<dbReference type="AlphaFoldDB" id="A0AAV2YJZ8"/>
<evidence type="ECO:0000256" key="1">
    <source>
        <dbReference type="SAM" id="MobiDB-lite"/>
    </source>
</evidence>
<name>A0AAV2YJZ8_9STRA</name>
<proteinExistence type="predicted"/>
<keyword evidence="4" id="KW-1185">Reference proteome</keyword>
<dbReference type="PANTHER" id="PTHR31569">
    <property type="entry name" value="SWIM-TYPE DOMAIN-CONTAINING PROTEIN"/>
    <property type="match status" value="1"/>
</dbReference>
<evidence type="ECO:0000313" key="4">
    <source>
        <dbReference type="Proteomes" id="UP001146120"/>
    </source>
</evidence>
<accession>A0AAV2YJZ8</accession>
<dbReference type="InterPro" id="IPR052579">
    <property type="entry name" value="Zinc_finger_SWIM"/>
</dbReference>
<feature type="region of interest" description="Disordered" evidence="1">
    <location>
        <begin position="88"/>
        <end position="116"/>
    </location>
</feature>
<dbReference type="InterPro" id="IPR048324">
    <property type="entry name" value="ZSWIM1-3_RNaseH-like"/>
</dbReference>
<dbReference type="Pfam" id="PF21056">
    <property type="entry name" value="ZSWIM1-3_RNaseH-like"/>
    <property type="match status" value="1"/>
</dbReference>
<evidence type="ECO:0000259" key="2">
    <source>
        <dbReference type="Pfam" id="PF21056"/>
    </source>
</evidence>
<feature type="compositionally biased region" description="Basic and acidic residues" evidence="1">
    <location>
        <begin position="396"/>
        <end position="408"/>
    </location>
</feature>
<dbReference type="EMBL" id="DAKRPA010000259">
    <property type="protein sequence ID" value="DAZ94270.1"/>
    <property type="molecule type" value="Genomic_DNA"/>
</dbReference>
<reference evidence="3" key="2">
    <citation type="journal article" date="2023" name="Microbiol Resour">
        <title>Decontamination and Annotation of the Draft Genome Sequence of the Oomycete Lagenidium giganteum ARSEF 373.</title>
        <authorList>
            <person name="Morgan W.R."/>
            <person name="Tartar A."/>
        </authorList>
    </citation>
    <scope>NUCLEOTIDE SEQUENCE</scope>
    <source>
        <strain evidence="3">ARSEF 373</strain>
    </source>
</reference>
<evidence type="ECO:0000313" key="3">
    <source>
        <dbReference type="EMBL" id="DAZ94270.1"/>
    </source>
</evidence>
<feature type="compositionally biased region" description="Polar residues" evidence="1">
    <location>
        <begin position="88"/>
        <end position="99"/>
    </location>
</feature>
<feature type="region of interest" description="Disordered" evidence="1">
    <location>
        <begin position="396"/>
        <end position="419"/>
    </location>
</feature>
<comment type="caution">
    <text evidence="3">The sequence shown here is derived from an EMBL/GenBank/DDBJ whole genome shotgun (WGS) entry which is preliminary data.</text>
</comment>
<feature type="domain" description="ZSWIM1/3 RNaseH-like" evidence="2">
    <location>
        <begin position="200"/>
        <end position="324"/>
    </location>
</feature>
<sequence>MNRSTFAPEPTRTDFDSWDEFYEYMKDYQRSTDQALRTRTTTSVALRNKRIKETARGRQRKAPPLLIPMDFTTYAVCLQCTHAGVFQTRGTGSRKSGSPSDGLPNAGMTKNARKPKDTHRFVVSITKLEMKHNHPLSKDNRLGDVGDDDMAVVAALRSAGAKPKKILQHSAKYVCRTFTEGRAYSGCAFESRRSWARDFAEEGNVGRIFTDEQNVVACITMQTKHMMQMIDLFPEVLMIDATHGTNASNYKLFSFMVHDAFGKGHHVQHALVENERRETLETAIEQFKNCNPQWKKIKCIIIDKDKDFTEMGALRACFPCARILLCQFHCVKYLHEEVAKSKYNIVPWQNDRMRSALSLMITLRASHHTYIKNLLLNPPKAPSFCAPDPVCEPDSIGHDPDSIGRDPDGSTPHSIGSLADQDGTDHTHPFLAYFHKNWNSCRRQWCSYLRENACTLGNNTNNRLEASWKQPKTIVHAFMTLDECILGIIFFQKICGQQYIARLSQLDLLLCQLTTTRCSCSRTWSASMLALSCVSVIPPFQDTFYIQVDDQGDFETLDEPGREYAIDCRSWSCSCILMTTRKLSCRNVFYIRRDLKRQGKVETTVPFQNILDRWLLKTLRDSYGTKAVSEPISFQFGKVKRRENRVLNANQNSTFLVRYLIDRPGAQRAGHKAI</sequence>
<reference evidence="3" key="1">
    <citation type="submission" date="2022-11" db="EMBL/GenBank/DDBJ databases">
        <authorList>
            <person name="Morgan W.R."/>
            <person name="Tartar A."/>
        </authorList>
    </citation>
    <scope>NUCLEOTIDE SEQUENCE</scope>
    <source>
        <strain evidence="3">ARSEF 373</strain>
    </source>
</reference>
<protein>
    <recommendedName>
        <fullName evidence="2">ZSWIM1/3 RNaseH-like domain-containing protein</fullName>
    </recommendedName>
</protein>
<dbReference type="Proteomes" id="UP001146120">
    <property type="component" value="Unassembled WGS sequence"/>
</dbReference>
<organism evidence="3 4">
    <name type="scientific">Lagenidium giganteum</name>
    <dbReference type="NCBI Taxonomy" id="4803"/>
    <lineage>
        <taxon>Eukaryota</taxon>
        <taxon>Sar</taxon>
        <taxon>Stramenopiles</taxon>
        <taxon>Oomycota</taxon>
        <taxon>Peronosporomycetes</taxon>
        <taxon>Pythiales</taxon>
        <taxon>Pythiaceae</taxon>
    </lineage>
</organism>